<dbReference type="GO" id="GO:0008320">
    <property type="term" value="F:protein transmembrane transporter activity"/>
    <property type="evidence" value="ECO:0007669"/>
    <property type="project" value="InterPro"/>
</dbReference>
<name>A0A520KVI4_9EURY</name>
<dbReference type="Gene3D" id="1.20.5.820">
    <property type="entry name" value="Preprotein translocase SecE subunit"/>
    <property type="match status" value="1"/>
</dbReference>
<dbReference type="InterPro" id="IPR008158">
    <property type="entry name" value="Translocase_Sec61-g"/>
</dbReference>
<keyword evidence="1" id="KW-0812">Transmembrane</keyword>
<keyword evidence="1" id="KW-1133">Transmembrane helix</keyword>
<dbReference type="SUPFAM" id="SSF103456">
    <property type="entry name" value="Preprotein translocase SecE subunit"/>
    <property type="match status" value="1"/>
</dbReference>
<evidence type="ECO:0000313" key="3">
    <source>
        <dbReference type="Proteomes" id="UP000320766"/>
    </source>
</evidence>
<organism evidence="2 3">
    <name type="scientific">Candidatus Methanolliviera hydrocarbonicum</name>
    <dbReference type="NCBI Taxonomy" id="2491085"/>
    <lineage>
        <taxon>Archaea</taxon>
        <taxon>Methanobacteriati</taxon>
        <taxon>Methanobacteriota</taxon>
        <taxon>Candidatus Methanoliparia</taxon>
        <taxon>Candidatus Methanoliparales</taxon>
        <taxon>Candidatus Methanollivieraceae</taxon>
        <taxon>Candidatus Methanolliviera</taxon>
    </lineage>
</organism>
<sequence length="59" mass="6838">MRMEFRFIEKLGKYGRILRLTRRPSSDEFEKTGKITGLGIFVVGVIGFAVYLLFFFTGQ</sequence>
<protein>
    <submittedName>
        <fullName evidence="2">Protein translocase SEC61 complex subunit gamma</fullName>
    </submittedName>
</protein>
<evidence type="ECO:0000313" key="2">
    <source>
        <dbReference type="EMBL" id="RZN68018.1"/>
    </source>
</evidence>
<dbReference type="Proteomes" id="UP000320766">
    <property type="component" value="Unassembled WGS sequence"/>
</dbReference>
<accession>A0A520KVI4</accession>
<reference evidence="2 3" key="1">
    <citation type="journal article" date="2019" name="Nat. Microbiol.">
        <title>Wide diversity of methane and short-chain alkane metabolisms in uncultured archaea.</title>
        <authorList>
            <person name="Borrel G."/>
            <person name="Adam P.S."/>
            <person name="McKay L.J."/>
            <person name="Chen L.X."/>
            <person name="Sierra-Garcia I.N."/>
            <person name="Sieber C.M."/>
            <person name="Letourneur Q."/>
            <person name="Ghozlane A."/>
            <person name="Andersen G.L."/>
            <person name="Li W.J."/>
            <person name="Hallam S.J."/>
            <person name="Muyzer G."/>
            <person name="de Oliveira V.M."/>
            <person name="Inskeep W.P."/>
            <person name="Banfield J.F."/>
            <person name="Gribaldo S."/>
        </authorList>
    </citation>
    <scope>NUCLEOTIDE SEQUENCE [LARGE SCALE GENOMIC DNA]</scope>
    <source>
        <strain evidence="2">NM1b</strain>
    </source>
</reference>
<dbReference type="GO" id="GO:0016020">
    <property type="term" value="C:membrane"/>
    <property type="evidence" value="ECO:0007669"/>
    <property type="project" value="InterPro"/>
</dbReference>
<comment type="caution">
    <text evidence="2">The sequence shown here is derived from an EMBL/GenBank/DDBJ whole genome shotgun (WGS) entry which is preliminary data.</text>
</comment>
<dbReference type="InterPro" id="IPR023391">
    <property type="entry name" value="Prot_translocase_SecE_dom_sf"/>
</dbReference>
<dbReference type="AlphaFoldDB" id="A0A520KVI4"/>
<gene>
    <name evidence="2" type="ORF">EF807_06630</name>
</gene>
<feature type="transmembrane region" description="Helical" evidence="1">
    <location>
        <begin position="35"/>
        <end position="56"/>
    </location>
</feature>
<keyword evidence="1" id="KW-0472">Membrane</keyword>
<dbReference type="NCBIfam" id="TIGR00327">
    <property type="entry name" value="secE_euk_arch"/>
    <property type="match status" value="1"/>
</dbReference>
<dbReference type="EMBL" id="RXIL01000118">
    <property type="protein sequence ID" value="RZN68018.1"/>
    <property type="molecule type" value="Genomic_DNA"/>
</dbReference>
<evidence type="ECO:0000256" key="1">
    <source>
        <dbReference type="SAM" id="Phobius"/>
    </source>
</evidence>
<proteinExistence type="predicted"/>